<dbReference type="AlphaFoldDB" id="A0A4C1ZHP5"/>
<proteinExistence type="predicted"/>
<evidence type="ECO:0000256" key="1">
    <source>
        <dbReference type="SAM" id="MobiDB-lite"/>
    </source>
</evidence>
<organism evidence="2 3">
    <name type="scientific">Eumeta variegata</name>
    <name type="common">Bagworm moth</name>
    <name type="synonym">Eumeta japonica</name>
    <dbReference type="NCBI Taxonomy" id="151549"/>
    <lineage>
        <taxon>Eukaryota</taxon>
        <taxon>Metazoa</taxon>
        <taxon>Ecdysozoa</taxon>
        <taxon>Arthropoda</taxon>
        <taxon>Hexapoda</taxon>
        <taxon>Insecta</taxon>
        <taxon>Pterygota</taxon>
        <taxon>Neoptera</taxon>
        <taxon>Endopterygota</taxon>
        <taxon>Lepidoptera</taxon>
        <taxon>Glossata</taxon>
        <taxon>Ditrysia</taxon>
        <taxon>Tineoidea</taxon>
        <taxon>Psychidae</taxon>
        <taxon>Oiketicinae</taxon>
        <taxon>Eumeta</taxon>
    </lineage>
</organism>
<protein>
    <submittedName>
        <fullName evidence="2">Uncharacterized protein</fullName>
    </submittedName>
</protein>
<accession>A0A4C1ZHP5</accession>
<evidence type="ECO:0000313" key="3">
    <source>
        <dbReference type="Proteomes" id="UP000299102"/>
    </source>
</evidence>
<reference evidence="2 3" key="1">
    <citation type="journal article" date="2019" name="Commun. Biol.">
        <title>The bagworm genome reveals a unique fibroin gene that provides high tensile strength.</title>
        <authorList>
            <person name="Kono N."/>
            <person name="Nakamura H."/>
            <person name="Ohtoshi R."/>
            <person name="Tomita M."/>
            <person name="Numata K."/>
            <person name="Arakawa K."/>
        </authorList>
    </citation>
    <scope>NUCLEOTIDE SEQUENCE [LARGE SCALE GENOMIC DNA]</scope>
</reference>
<dbReference type="Proteomes" id="UP000299102">
    <property type="component" value="Unassembled WGS sequence"/>
</dbReference>
<feature type="compositionally biased region" description="Basic and acidic residues" evidence="1">
    <location>
        <begin position="8"/>
        <end position="40"/>
    </location>
</feature>
<feature type="region of interest" description="Disordered" evidence="1">
    <location>
        <begin position="69"/>
        <end position="118"/>
    </location>
</feature>
<dbReference type="EMBL" id="BGZK01001925">
    <property type="protein sequence ID" value="GBP88361.1"/>
    <property type="molecule type" value="Genomic_DNA"/>
</dbReference>
<name>A0A4C1ZHP5_EUMVA</name>
<feature type="region of interest" description="Disordered" evidence="1">
    <location>
        <begin position="1"/>
        <end position="40"/>
    </location>
</feature>
<evidence type="ECO:0000313" key="2">
    <source>
        <dbReference type="EMBL" id="GBP88361.1"/>
    </source>
</evidence>
<sequence length="118" mass="13506">MESNESGSRMKFESGIRAEEGRSDKHSDTHAYDEPMAEKKSSIPIGVELSRQYRVYYTSRTTRVERSLKHNRRAARRAGRRPAANEPLGRLSRSARPRRPLTQIAFVPSRTSASMETR</sequence>
<feature type="compositionally biased region" description="Basic residues" evidence="1">
    <location>
        <begin position="69"/>
        <end position="80"/>
    </location>
</feature>
<feature type="compositionally biased region" description="Polar residues" evidence="1">
    <location>
        <begin position="109"/>
        <end position="118"/>
    </location>
</feature>
<comment type="caution">
    <text evidence="2">The sequence shown here is derived from an EMBL/GenBank/DDBJ whole genome shotgun (WGS) entry which is preliminary data.</text>
</comment>
<feature type="compositionally biased region" description="Low complexity" evidence="1">
    <location>
        <begin position="81"/>
        <end position="92"/>
    </location>
</feature>
<keyword evidence="3" id="KW-1185">Reference proteome</keyword>
<gene>
    <name evidence="2" type="ORF">EVAR_61961_1</name>
</gene>